<gene>
    <name evidence="4" type="ORF">SI7747_06007403</name>
    <name evidence="5" type="ORF">SI8410_06008030</name>
</gene>
<evidence type="ECO:0000256" key="2">
    <source>
        <dbReference type="SAM" id="Phobius"/>
    </source>
</evidence>
<reference evidence="4" key="1">
    <citation type="submission" date="2019-12" db="EMBL/GenBank/DDBJ databases">
        <authorList>
            <person name="Scholz U."/>
            <person name="Mascher M."/>
            <person name="Fiebig A."/>
        </authorList>
    </citation>
    <scope>NUCLEOTIDE SEQUENCE</scope>
</reference>
<keyword evidence="2" id="KW-0812">Transmembrane</keyword>
<sequence length="139" mass="15039">MAYASAVGMPSLFYGGKRALSGNARELRGRKGYKGIVAKAAGDSSDSSSPSIAEIVQNAWGNSDDRLGIVGVGFASIAVFWASVNLITAIDSLPFVPSALEFIGILFSWWFIYRYLLFKPDREELLKNLKGSLSDILGR</sequence>
<comment type="subcellular location">
    <subcellularLocation>
        <location evidence="1">Membrane</location>
        <topology evidence="1">Multi-pass membrane protein</topology>
    </subcellularLocation>
</comment>
<keyword evidence="6" id="KW-1185">Reference proteome</keyword>
<evidence type="ECO:0000256" key="1">
    <source>
        <dbReference type="ARBA" id="ARBA00004141"/>
    </source>
</evidence>
<dbReference type="GO" id="GO:0009535">
    <property type="term" value="C:chloroplast thylakoid membrane"/>
    <property type="evidence" value="ECO:0007669"/>
    <property type="project" value="TreeGrafter"/>
</dbReference>
<dbReference type="AlphaFoldDB" id="A0A7I8IT83"/>
<dbReference type="Proteomes" id="UP000663760">
    <property type="component" value="Chromosome 6"/>
</dbReference>
<dbReference type="OrthoDB" id="2014299at2759"/>
<dbReference type="InterPro" id="IPR025564">
    <property type="entry name" value="CAAD_dom"/>
</dbReference>
<proteinExistence type="predicted"/>
<dbReference type="PANTHER" id="PTHR33222">
    <property type="match status" value="1"/>
</dbReference>
<dbReference type="EMBL" id="LR746269">
    <property type="protein sequence ID" value="CAA7397365.1"/>
    <property type="molecule type" value="Genomic_DNA"/>
</dbReference>
<accession>A0A7I8IT83</accession>
<protein>
    <recommendedName>
        <fullName evidence="3">Cyanobacterial aminoacyl-tRNA synthetase CAAD domain-containing protein</fullName>
    </recommendedName>
</protein>
<feature type="domain" description="Cyanobacterial aminoacyl-tRNA synthetase CAAD" evidence="3">
    <location>
        <begin position="56"/>
        <end position="138"/>
    </location>
</feature>
<evidence type="ECO:0000313" key="6">
    <source>
        <dbReference type="Proteomes" id="UP000663760"/>
    </source>
</evidence>
<organism evidence="4">
    <name type="scientific">Spirodela intermedia</name>
    <name type="common">Intermediate duckweed</name>
    <dbReference type="NCBI Taxonomy" id="51605"/>
    <lineage>
        <taxon>Eukaryota</taxon>
        <taxon>Viridiplantae</taxon>
        <taxon>Streptophyta</taxon>
        <taxon>Embryophyta</taxon>
        <taxon>Tracheophyta</taxon>
        <taxon>Spermatophyta</taxon>
        <taxon>Magnoliopsida</taxon>
        <taxon>Liliopsida</taxon>
        <taxon>Araceae</taxon>
        <taxon>Lemnoideae</taxon>
        <taxon>Spirodela</taxon>
    </lineage>
</organism>
<dbReference type="EMBL" id="LR743593">
    <property type="protein sequence ID" value="CAA2621294.1"/>
    <property type="molecule type" value="Genomic_DNA"/>
</dbReference>
<dbReference type="InterPro" id="IPR033344">
    <property type="entry name" value="CURT1"/>
</dbReference>
<dbReference type="PANTHER" id="PTHR33222:SF3">
    <property type="entry name" value="PROTEIN CURVATURE THYLAKOID 1C, CHLOROPLASTIC"/>
    <property type="match status" value="1"/>
</dbReference>
<keyword evidence="2" id="KW-1133">Transmembrane helix</keyword>
<feature type="transmembrane region" description="Helical" evidence="2">
    <location>
        <begin position="67"/>
        <end position="90"/>
    </location>
</feature>
<name>A0A7I8IT83_SPIIN</name>
<evidence type="ECO:0000259" key="3">
    <source>
        <dbReference type="Pfam" id="PF14159"/>
    </source>
</evidence>
<dbReference type="Pfam" id="PF14159">
    <property type="entry name" value="CAAD"/>
    <property type="match status" value="1"/>
</dbReference>
<keyword evidence="2" id="KW-0472">Membrane</keyword>
<feature type="transmembrane region" description="Helical" evidence="2">
    <location>
        <begin position="96"/>
        <end position="117"/>
    </location>
</feature>
<evidence type="ECO:0000313" key="5">
    <source>
        <dbReference type="EMBL" id="CAA7397365.1"/>
    </source>
</evidence>
<evidence type="ECO:0000313" key="4">
    <source>
        <dbReference type="EMBL" id="CAA2621294.1"/>
    </source>
</evidence>